<dbReference type="InterPro" id="IPR023214">
    <property type="entry name" value="HAD_sf"/>
</dbReference>
<dbReference type="Proteomes" id="UP000652761">
    <property type="component" value="Unassembled WGS sequence"/>
</dbReference>
<dbReference type="AlphaFoldDB" id="A0A843UPD4"/>
<accession>A0A843UPD4</accession>
<dbReference type="GO" id="GO:0043136">
    <property type="term" value="F:sn-glycerol 3-phosphatase activity"/>
    <property type="evidence" value="ECO:0007669"/>
    <property type="project" value="TreeGrafter"/>
</dbReference>
<proteinExistence type="predicted"/>
<protein>
    <submittedName>
        <fullName evidence="1">Uncharacterized protein</fullName>
    </submittedName>
</protein>
<organism evidence="1 2">
    <name type="scientific">Colocasia esculenta</name>
    <name type="common">Wild taro</name>
    <name type="synonym">Arum esculentum</name>
    <dbReference type="NCBI Taxonomy" id="4460"/>
    <lineage>
        <taxon>Eukaryota</taxon>
        <taxon>Viridiplantae</taxon>
        <taxon>Streptophyta</taxon>
        <taxon>Embryophyta</taxon>
        <taxon>Tracheophyta</taxon>
        <taxon>Spermatophyta</taxon>
        <taxon>Magnoliopsida</taxon>
        <taxon>Liliopsida</taxon>
        <taxon>Araceae</taxon>
        <taxon>Aroideae</taxon>
        <taxon>Colocasieae</taxon>
        <taxon>Colocasia</taxon>
    </lineage>
</organism>
<name>A0A843UPD4_COLES</name>
<comment type="caution">
    <text evidence="1">The sequence shown here is derived from an EMBL/GenBank/DDBJ whole genome shotgun (WGS) entry which is preliminary data.</text>
</comment>
<dbReference type="GO" id="GO:0006114">
    <property type="term" value="P:glycerol biosynthetic process"/>
    <property type="evidence" value="ECO:0007669"/>
    <property type="project" value="TreeGrafter"/>
</dbReference>
<dbReference type="EMBL" id="NMUH01000825">
    <property type="protein sequence ID" value="MQL85385.1"/>
    <property type="molecule type" value="Genomic_DNA"/>
</dbReference>
<dbReference type="CDD" id="cd07505">
    <property type="entry name" value="HAD_BPGM-like"/>
    <property type="match status" value="1"/>
</dbReference>
<dbReference type="SUPFAM" id="SSF56784">
    <property type="entry name" value="HAD-like"/>
    <property type="match status" value="1"/>
</dbReference>
<sequence length="241" mass="26111">MAAVKPLSRLILHVILDLDDTLLNTGLCCILICTCCGNYYLSPGRSNESISCEIWKAMGSPNCSKKVGKTPLEAANAIVEDYSLPCSTEEFMTVVTPLFTEGLIRHLSSSLVTLVPLALASNSPRSNIESKISYHHDWKGSFSVIVGGNEVKNGDAVAFLEAAKRMNVHPSNYLLVEDSRPSGEAGKAAGMKVVTVPSIPKQTMQYISTDKVINSLLDLQPEKWGLPPFNDCTALKSLDTH</sequence>
<dbReference type="OrthoDB" id="276388at2759"/>
<reference evidence="1" key="1">
    <citation type="submission" date="2017-07" db="EMBL/GenBank/DDBJ databases">
        <title>Taro Niue Genome Assembly and Annotation.</title>
        <authorList>
            <person name="Atibalentja N."/>
            <person name="Keating K."/>
            <person name="Fields C.J."/>
        </authorList>
    </citation>
    <scope>NUCLEOTIDE SEQUENCE</scope>
    <source>
        <strain evidence="1">Niue_2</strain>
        <tissue evidence="1">Leaf</tissue>
    </source>
</reference>
<evidence type="ECO:0000313" key="2">
    <source>
        <dbReference type="Proteomes" id="UP000652761"/>
    </source>
</evidence>
<dbReference type="Gene3D" id="3.40.50.1000">
    <property type="entry name" value="HAD superfamily/HAD-like"/>
    <property type="match status" value="1"/>
</dbReference>
<keyword evidence="2" id="KW-1185">Reference proteome</keyword>
<dbReference type="PANTHER" id="PTHR18901:SF44">
    <property type="entry name" value="OS01G0757900 PROTEIN"/>
    <property type="match status" value="1"/>
</dbReference>
<dbReference type="InterPro" id="IPR041492">
    <property type="entry name" value="HAD_2"/>
</dbReference>
<dbReference type="Pfam" id="PF13419">
    <property type="entry name" value="HAD_2"/>
    <property type="match status" value="1"/>
</dbReference>
<evidence type="ECO:0000313" key="1">
    <source>
        <dbReference type="EMBL" id="MQL85385.1"/>
    </source>
</evidence>
<gene>
    <name evidence="1" type="ORF">Taro_017904</name>
</gene>
<dbReference type="PANTHER" id="PTHR18901">
    <property type="entry name" value="2-DEOXYGLUCOSE-6-PHOSPHATE PHOSPHATASE 2"/>
    <property type="match status" value="1"/>
</dbReference>
<dbReference type="InterPro" id="IPR036412">
    <property type="entry name" value="HAD-like_sf"/>
</dbReference>